<evidence type="ECO:0000313" key="2">
    <source>
        <dbReference type="Proteomes" id="UP000323454"/>
    </source>
</evidence>
<sequence>MRLRSTRLFGAELRAELGTPTRLRKLPSSPRSRVWRAELNGVPAVIKQVVGGQDPGVRFDREVTALRLAARADPPLVPAILGVDPDRRILVLARVDAQRPPEDWVVDYAAGLARLHATTSAADLGSLPRWTAPGAHDVAAFLDLARALETPVSPKASAELDGLLNRLDRQAGHALLHGDPCYGNDLHTAEGVRFVDFEQASLGNGLTELAYLRIGFPTCWCVTAPTEPLLRKAENAYRDAWRAVTATDLDGDLTDACAGWLIRGSALVERACRDGTDYLARIPHQDWQWGTATARQRLLHRLTVVAQQATPTAELTTVGTLCAAMRDTLLTRWPTLQPLPATRP</sequence>
<dbReference type="RefSeq" id="WP_149853409.1">
    <property type="nucleotide sequence ID" value="NZ_VUOB01000063.1"/>
</dbReference>
<dbReference type="InterPro" id="IPR011009">
    <property type="entry name" value="Kinase-like_dom_sf"/>
</dbReference>
<name>A0A5B2WT27_9PSEU</name>
<dbReference type="Gene3D" id="3.90.1200.10">
    <property type="match status" value="1"/>
</dbReference>
<dbReference type="EMBL" id="VUOB01000063">
    <property type="protein sequence ID" value="KAA2254044.1"/>
    <property type="molecule type" value="Genomic_DNA"/>
</dbReference>
<protein>
    <submittedName>
        <fullName evidence="1">Aminoglycoside phosphotransferase family protein</fullName>
    </submittedName>
</protein>
<dbReference type="OrthoDB" id="115252at2"/>
<keyword evidence="1" id="KW-0808">Transferase</keyword>
<dbReference type="Proteomes" id="UP000323454">
    <property type="component" value="Unassembled WGS sequence"/>
</dbReference>
<dbReference type="GO" id="GO:0016740">
    <property type="term" value="F:transferase activity"/>
    <property type="evidence" value="ECO:0007669"/>
    <property type="project" value="UniProtKB-KW"/>
</dbReference>
<gene>
    <name evidence="1" type="ORF">F0L68_31005</name>
</gene>
<accession>A0A5B2WT27</accession>
<reference evidence="1 2" key="2">
    <citation type="submission" date="2019-09" db="EMBL/GenBank/DDBJ databases">
        <authorList>
            <person name="Jin C."/>
        </authorList>
    </citation>
    <scope>NUCLEOTIDE SEQUENCE [LARGE SCALE GENOMIC DNA]</scope>
    <source>
        <strain evidence="1 2">AN110305</strain>
    </source>
</reference>
<dbReference type="SUPFAM" id="SSF56112">
    <property type="entry name" value="Protein kinase-like (PK-like)"/>
    <property type="match status" value="1"/>
</dbReference>
<comment type="caution">
    <text evidence="1">The sequence shown here is derived from an EMBL/GenBank/DDBJ whole genome shotgun (WGS) entry which is preliminary data.</text>
</comment>
<dbReference type="AlphaFoldDB" id="A0A5B2WT27"/>
<keyword evidence="2" id="KW-1185">Reference proteome</keyword>
<proteinExistence type="predicted"/>
<organism evidence="1 2">
    <name type="scientific">Solihabitans fulvus</name>
    <dbReference type="NCBI Taxonomy" id="1892852"/>
    <lineage>
        <taxon>Bacteria</taxon>
        <taxon>Bacillati</taxon>
        <taxon>Actinomycetota</taxon>
        <taxon>Actinomycetes</taxon>
        <taxon>Pseudonocardiales</taxon>
        <taxon>Pseudonocardiaceae</taxon>
        <taxon>Solihabitans</taxon>
    </lineage>
</organism>
<reference evidence="1 2" key="1">
    <citation type="submission" date="2019-09" db="EMBL/GenBank/DDBJ databases">
        <title>Goodfellowia gen. nov., a new genus of the Pseudonocardineae related to Actinoalloteichus, containing Goodfellowia coeruleoviolacea gen. nov., comb. nov. gen. nov., comb. nov.</title>
        <authorList>
            <person name="Labeda D."/>
        </authorList>
    </citation>
    <scope>NUCLEOTIDE SEQUENCE [LARGE SCALE GENOMIC DNA]</scope>
    <source>
        <strain evidence="1 2">AN110305</strain>
    </source>
</reference>
<evidence type="ECO:0000313" key="1">
    <source>
        <dbReference type="EMBL" id="KAA2254044.1"/>
    </source>
</evidence>